<evidence type="ECO:0000256" key="3">
    <source>
        <dbReference type="ARBA" id="ARBA00022832"/>
    </source>
</evidence>
<dbReference type="GO" id="GO:0006636">
    <property type="term" value="P:unsaturated fatty acid biosynthetic process"/>
    <property type="evidence" value="ECO:0007669"/>
    <property type="project" value="UniProtKB-UniPathway"/>
</dbReference>
<dbReference type="InterPro" id="IPR036400">
    <property type="entry name" value="Cyt_B5-like_heme/steroid_sf"/>
</dbReference>
<dbReference type="SMART" id="SM01117">
    <property type="entry name" value="Cyt-b5"/>
    <property type="match status" value="1"/>
</dbReference>
<comment type="pathway">
    <text evidence="1">Lipid metabolism; polyunsaturated fatty acid biosynthesis.</text>
</comment>
<dbReference type="InterPro" id="IPR012171">
    <property type="entry name" value="Fatty_acid_desaturase"/>
</dbReference>
<protein>
    <submittedName>
        <fullName evidence="7">Sphingolipid 10-desaturase-like</fullName>
    </submittedName>
</protein>
<dbReference type="UniPathway" id="UPA00658"/>
<dbReference type="GO" id="GO:0016020">
    <property type="term" value="C:membrane"/>
    <property type="evidence" value="ECO:0000318"/>
    <property type="project" value="GO_Central"/>
</dbReference>
<reference evidence="8" key="1">
    <citation type="journal article" date="2002" name="Science">
        <title>The draft genome of Ciona intestinalis: insights into chordate and vertebrate origins.</title>
        <authorList>
            <person name="Dehal P."/>
            <person name="Satou Y."/>
            <person name="Campbell R.K."/>
            <person name="Chapman J."/>
            <person name="Degnan B."/>
            <person name="De Tomaso A."/>
            <person name="Davidson B."/>
            <person name="Di Gregorio A."/>
            <person name="Gelpke M."/>
            <person name="Goodstein D.M."/>
            <person name="Harafuji N."/>
            <person name="Hastings K.E."/>
            <person name="Ho I."/>
            <person name="Hotta K."/>
            <person name="Huang W."/>
            <person name="Kawashima T."/>
            <person name="Lemaire P."/>
            <person name="Martinez D."/>
            <person name="Meinertzhagen I.A."/>
            <person name="Necula S."/>
            <person name="Nonaka M."/>
            <person name="Putnam N."/>
            <person name="Rash S."/>
            <person name="Saiga H."/>
            <person name="Satake M."/>
            <person name="Terry A."/>
            <person name="Yamada L."/>
            <person name="Wang H.G."/>
            <person name="Awazu S."/>
            <person name="Azumi K."/>
            <person name="Boore J."/>
            <person name="Branno M."/>
            <person name="Chin-Bow S."/>
            <person name="DeSantis R."/>
            <person name="Doyle S."/>
            <person name="Francino P."/>
            <person name="Keys D.N."/>
            <person name="Haga S."/>
            <person name="Hayashi H."/>
            <person name="Hino K."/>
            <person name="Imai K.S."/>
            <person name="Inaba K."/>
            <person name="Kano S."/>
            <person name="Kobayashi K."/>
            <person name="Kobayashi M."/>
            <person name="Lee B.I."/>
            <person name="Makabe K.W."/>
            <person name="Manohar C."/>
            <person name="Matassi G."/>
            <person name="Medina M."/>
            <person name="Mochizuki Y."/>
            <person name="Mount S."/>
            <person name="Morishita T."/>
            <person name="Miura S."/>
            <person name="Nakayama A."/>
            <person name="Nishizaka S."/>
            <person name="Nomoto H."/>
            <person name="Ohta F."/>
            <person name="Oishi K."/>
            <person name="Rigoutsos I."/>
            <person name="Sano M."/>
            <person name="Sasaki A."/>
            <person name="Sasakura Y."/>
            <person name="Shoguchi E."/>
            <person name="Shin-i T."/>
            <person name="Spagnuolo A."/>
            <person name="Stainier D."/>
            <person name="Suzuki M.M."/>
            <person name="Tassy O."/>
            <person name="Takatori N."/>
            <person name="Tokuoka M."/>
            <person name="Yagi K."/>
            <person name="Yoshizaki F."/>
            <person name="Wada S."/>
            <person name="Zhang C."/>
            <person name="Hyatt P.D."/>
            <person name="Larimer F."/>
            <person name="Detter C."/>
            <person name="Doggett N."/>
            <person name="Glavina T."/>
            <person name="Hawkins T."/>
            <person name="Richardson P."/>
            <person name="Lucas S."/>
            <person name="Kohara Y."/>
            <person name="Levine M."/>
            <person name="Satoh N."/>
            <person name="Rokhsar D.S."/>
        </authorList>
    </citation>
    <scope>NUCLEOTIDE SEQUENCE [LARGE SCALE GENOMIC DNA]</scope>
</reference>
<dbReference type="Gene3D" id="3.10.120.10">
    <property type="entry name" value="Cytochrome b5-like heme/steroid binding domain"/>
    <property type="match status" value="1"/>
</dbReference>
<evidence type="ECO:0000259" key="6">
    <source>
        <dbReference type="SMART" id="SM01117"/>
    </source>
</evidence>
<dbReference type="GO" id="GO:0016717">
    <property type="term" value="F:oxidoreductase activity, acting on paired donors, with oxidation of a pair of donors resulting in the reduction of molecular oxygen to two molecules of water"/>
    <property type="evidence" value="ECO:0000318"/>
    <property type="project" value="GO_Central"/>
</dbReference>
<dbReference type="SUPFAM" id="SSF55856">
    <property type="entry name" value="Cytochrome b5-like heme/steroid binding domain"/>
    <property type="match status" value="1"/>
</dbReference>
<dbReference type="OMA" id="SFMAFYW"/>
<dbReference type="Proteomes" id="UP000008144">
    <property type="component" value="Chromosome 8"/>
</dbReference>
<feature type="transmembrane region" description="Helical" evidence="5">
    <location>
        <begin position="145"/>
        <end position="164"/>
    </location>
</feature>
<keyword evidence="5" id="KW-0812">Transmembrane</keyword>
<dbReference type="InterPro" id="IPR001199">
    <property type="entry name" value="Cyt_B5-like_heme/steroid-bd"/>
</dbReference>
<evidence type="ECO:0000256" key="4">
    <source>
        <dbReference type="ARBA" id="ARBA00023160"/>
    </source>
</evidence>
<evidence type="ECO:0000313" key="8">
    <source>
        <dbReference type="Proteomes" id="UP000008144"/>
    </source>
</evidence>
<feature type="transmembrane region" description="Helical" evidence="5">
    <location>
        <begin position="306"/>
        <end position="325"/>
    </location>
</feature>
<dbReference type="PANTHER" id="PTHR19353">
    <property type="entry name" value="FATTY ACID DESATURASE 2"/>
    <property type="match status" value="1"/>
</dbReference>
<sequence length="432" mass="50341">MSPNKEAGDTIQNGGNEQNIITTEIDSECHGKKLVGYRGNWYDVTNFAAVHPGGDVINMYVGKDATFVMDGMHRFDVLKGRRPVGKYNITRDAFGEEMNKLEKKLRQEGYYDESLVFSLGKCGFTVSVLVLIFTLVNVGFSDYNWATRFITGFLLALFWQQSGILMHDFMHSQGFRRRKWDEKIGVFFGTFCFGISARWWKDEHIIHHSFTNTVCYETGFVDPQAHEDVWAQNEKLFPWHKDRFSAYLVKLQHFLFFPLAVCAGRIGITVDSLLKENRRDVWVAWFGHVCWVTILLSQFSTVGGAASVYITAALLQGVLHIQLILNHYCKRFYTKEEHHSMDYYRAMIEANLNITCPVWMDWFHGGLNFHHEHHCFPRLPRNRMREVSLMIKKICKKHDVFYDECSFSEAVLRTLSNMFHKSILFQQKYPNL</sequence>
<evidence type="ECO:0000256" key="2">
    <source>
        <dbReference type="ARBA" id="ARBA00022516"/>
    </source>
</evidence>
<evidence type="ECO:0000313" key="7">
    <source>
        <dbReference type="Ensembl" id="ENSCINP00000019998.3"/>
    </source>
</evidence>
<evidence type="ECO:0000256" key="1">
    <source>
        <dbReference type="ARBA" id="ARBA00005105"/>
    </source>
</evidence>
<dbReference type="CDD" id="cd03506">
    <property type="entry name" value="Delta6-FADS-like"/>
    <property type="match status" value="1"/>
</dbReference>
<keyword evidence="4" id="KW-0275">Fatty acid biosynthesis</keyword>
<dbReference type="FunCoup" id="F6WTV6">
    <property type="interactions" value="5"/>
</dbReference>
<dbReference type="InParanoid" id="F6WTV6"/>
<accession>F6WTV6</accession>
<feature type="domain" description="Cytochrome b5 heme-binding" evidence="6">
    <location>
        <begin position="21"/>
        <end position="88"/>
    </location>
</feature>
<evidence type="ECO:0000256" key="5">
    <source>
        <dbReference type="SAM" id="Phobius"/>
    </source>
</evidence>
<feature type="transmembrane region" description="Helical" evidence="5">
    <location>
        <begin position="115"/>
        <end position="139"/>
    </location>
</feature>
<feature type="transmembrane region" description="Helical" evidence="5">
    <location>
        <begin position="184"/>
        <end position="200"/>
    </location>
</feature>
<dbReference type="Pfam" id="PF00173">
    <property type="entry name" value="Cyt-b5"/>
    <property type="match status" value="1"/>
</dbReference>
<keyword evidence="2" id="KW-0444">Lipid biosynthesis</keyword>
<feature type="transmembrane region" description="Helical" evidence="5">
    <location>
        <begin position="254"/>
        <end position="274"/>
    </location>
</feature>
<dbReference type="Pfam" id="PF00487">
    <property type="entry name" value="FA_desaturase"/>
    <property type="match status" value="1"/>
</dbReference>
<name>F6WTV6_CIOIN</name>
<dbReference type="PANTHER" id="PTHR19353:SF82">
    <property type="entry name" value="CYTOCHROME B5 HEME-BINDING DOMAIN-CONTAINING PROTEIN"/>
    <property type="match status" value="1"/>
</dbReference>
<keyword evidence="5" id="KW-1133">Transmembrane helix</keyword>
<organism evidence="7 8">
    <name type="scientific">Ciona intestinalis</name>
    <name type="common">Transparent sea squirt</name>
    <name type="synonym">Ascidia intestinalis</name>
    <dbReference type="NCBI Taxonomy" id="7719"/>
    <lineage>
        <taxon>Eukaryota</taxon>
        <taxon>Metazoa</taxon>
        <taxon>Chordata</taxon>
        <taxon>Tunicata</taxon>
        <taxon>Ascidiacea</taxon>
        <taxon>Phlebobranchia</taxon>
        <taxon>Cionidae</taxon>
        <taxon>Ciona</taxon>
    </lineage>
</organism>
<proteinExistence type="predicted"/>
<dbReference type="InterPro" id="IPR005804">
    <property type="entry name" value="FA_desaturase_dom"/>
</dbReference>
<reference evidence="7" key="4">
    <citation type="submission" date="2025-09" db="UniProtKB">
        <authorList>
            <consortium name="Ensembl"/>
        </authorList>
    </citation>
    <scope>IDENTIFICATION</scope>
</reference>
<reference evidence="7" key="2">
    <citation type="journal article" date="2008" name="Genome Biol.">
        <title>Improved genome assembly and evidence-based global gene model set for the chordate Ciona intestinalis: new insight into intron and operon populations.</title>
        <authorList>
            <person name="Satou Y."/>
            <person name="Mineta K."/>
            <person name="Ogasawara M."/>
            <person name="Sasakura Y."/>
            <person name="Shoguchi E."/>
            <person name="Ueno K."/>
            <person name="Yamada L."/>
            <person name="Matsumoto J."/>
            <person name="Wasserscheid J."/>
            <person name="Dewar K."/>
            <person name="Wiley G.B."/>
            <person name="Macmil S.L."/>
            <person name="Roe B.A."/>
            <person name="Zeller R.W."/>
            <person name="Hastings K.E."/>
            <person name="Lemaire P."/>
            <person name="Lindquist E."/>
            <person name="Endo T."/>
            <person name="Hotta K."/>
            <person name="Inaba K."/>
        </authorList>
    </citation>
    <scope>NUCLEOTIDE SEQUENCE [LARGE SCALE GENOMIC DNA]</scope>
    <source>
        <strain evidence="7">wild type</strain>
    </source>
</reference>
<dbReference type="HOGENOM" id="CLU_016265_1_1_1"/>
<dbReference type="GO" id="GO:0006629">
    <property type="term" value="P:lipid metabolic process"/>
    <property type="evidence" value="ECO:0000318"/>
    <property type="project" value="GO_Central"/>
</dbReference>
<dbReference type="STRING" id="7719.ENSCINP00000019998"/>
<dbReference type="AlphaFoldDB" id="F6WTV6"/>
<dbReference type="GeneTree" id="ENSGT00950000182990"/>
<dbReference type="EMBL" id="EAAA01002710">
    <property type="status" value="NOT_ANNOTATED_CDS"/>
    <property type="molecule type" value="Genomic_DNA"/>
</dbReference>
<feature type="transmembrane region" description="Helical" evidence="5">
    <location>
        <begin position="281"/>
        <end position="300"/>
    </location>
</feature>
<keyword evidence="8" id="KW-1185">Reference proteome</keyword>
<keyword evidence="5" id="KW-0472">Membrane</keyword>
<gene>
    <name evidence="7" type="primary">LOC100181774</name>
</gene>
<keyword evidence="4" id="KW-0443">Lipid metabolism</keyword>
<dbReference type="Ensembl" id="ENSCINT00000019998.3">
    <property type="protein sequence ID" value="ENSCINP00000019998.3"/>
    <property type="gene ID" value="ENSCING00000009878.3"/>
</dbReference>
<dbReference type="PIRSF" id="PIRSF015921">
    <property type="entry name" value="FA_sphinglp_des"/>
    <property type="match status" value="1"/>
</dbReference>
<keyword evidence="3" id="KW-0276">Fatty acid metabolism</keyword>
<reference evidence="7" key="3">
    <citation type="submission" date="2025-08" db="UniProtKB">
        <authorList>
            <consortium name="Ensembl"/>
        </authorList>
    </citation>
    <scope>IDENTIFICATION</scope>
</reference>